<sequence length="452" mass="51359">MNNKNIIIVDDEVNICRSMKACLTPEGYTVVSFTEPSSALKSMHDELYDAAIIDIRLGKQSGIKLFEQMCNDKINIPVIFISGNASLDEAVQSLKLGAYDFLEKPFSADKLINTLKNCIEFYHLRSRVKVLEGSQQHDMLFGDHKLMKILRNDICKVAQSEAAVLIAGESGTGKELIAHSIHQQSHRSKNLLVKVNCSAIPENLIDSALFGHVKGAFTGAEQHKKGFFEMADKSTLFLDEIGDMPMSSQASLLRVLESKEIQKVGSEKVTKVDVRILAASHKDLKEQIKLGLFREDLYYRINVIPIVSPALRDRRSDIPLLVNYFINLLCKRNGVAQKSIDTNCYPIMCQYDWPGNVRELLNIVERMLIMGDQKITLSDLPDEITNKKNNVYIDDEVSLKEFRIMMERELLIKKLKFFNGNITQVAKSLAVDRSYLHKKLNQYEIKRNHNFD</sequence>
<dbReference type="InterPro" id="IPR003593">
    <property type="entry name" value="AAA+_ATPase"/>
</dbReference>
<dbReference type="GO" id="GO:0005524">
    <property type="term" value="F:ATP binding"/>
    <property type="evidence" value="ECO:0007669"/>
    <property type="project" value="UniProtKB-KW"/>
</dbReference>
<feature type="domain" description="Response regulatory" evidence="8">
    <location>
        <begin position="5"/>
        <end position="119"/>
    </location>
</feature>
<dbReference type="PROSITE" id="PS00675">
    <property type="entry name" value="SIGMA54_INTERACT_1"/>
    <property type="match status" value="1"/>
</dbReference>
<reference evidence="9 10" key="1">
    <citation type="submission" date="2016-10" db="EMBL/GenBank/DDBJ databases">
        <authorList>
            <person name="de Groot N.N."/>
        </authorList>
    </citation>
    <scope>NUCLEOTIDE SEQUENCE [LARGE SCALE GENOMIC DNA]</scope>
    <source>
        <strain evidence="9 10">DSM 6059</strain>
    </source>
</reference>
<evidence type="ECO:0000259" key="7">
    <source>
        <dbReference type="PROSITE" id="PS50045"/>
    </source>
</evidence>
<dbReference type="InterPro" id="IPR002197">
    <property type="entry name" value="HTH_Fis"/>
</dbReference>
<dbReference type="AlphaFoldDB" id="A0A1I1FQ05"/>
<dbReference type="CDD" id="cd00009">
    <property type="entry name" value="AAA"/>
    <property type="match status" value="1"/>
</dbReference>
<keyword evidence="2" id="KW-0547">Nucleotide-binding</keyword>
<keyword evidence="10" id="KW-1185">Reference proteome</keyword>
<dbReference type="SUPFAM" id="SSF46689">
    <property type="entry name" value="Homeodomain-like"/>
    <property type="match status" value="1"/>
</dbReference>
<dbReference type="InterPro" id="IPR009057">
    <property type="entry name" value="Homeodomain-like_sf"/>
</dbReference>
<dbReference type="PROSITE" id="PS00688">
    <property type="entry name" value="SIGMA54_INTERACT_3"/>
    <property type="match status" value="1"/>
</dbReference>
<dbReference type="Pfam" id="PF00158">
    <property type="entry name" value="Sigma54_activat"/>
    <property type="match status" value="1"/>
</dbReference>
<dbReference type="PANTHER" id="PTHR32071:SF17">
    <property type="entry name" value="TRANSCRIPTIONAL REGULATOR (NTRC FAMILY)"/>
    <property type="match status" value="1"/>
</dbReference>
<keyword evidence="1 6" id="KW-0597">Phosphoprotein</keyword>
<dbReference type="GO" id="GO:0006355">
    <property type="term" value="P:regulation of DNA-templated transcription"/>
    <property type="evidence" value="ECO:0007669"/>
    <property type="project" value="InterPro"/>
</dbReference>
<evidence type="ECO:0000256" key="1">
    <source>
        <dbReference type="ARBA" id="ARBA00022553"/>
    </source>
</evidence>
<accession>A0A1I1FQ05</accession>
<dbReference type="InterPro" id="IPR058031">
    <property type="entry name" value="AAA_lid_NorR"/>
</dbReference>
<name>A0A1I1FQ05_9GAMM</name>
<dbReference type="Gene3D" id="3.40.50.300">
    <property type="entry name" value="P-loop containing nucleotide triphosphate hydrolases"/>
    <property type="match status" value="1"/>
</dbReference>
<feature type="domain" description="Sigma-54 factor interaction" evidence="7">
    <location>
        <begin position="140"/>
        <end position="369"/>
    </location>
</feature>
<dbReference type="OrthoDB" id="9804019at2"/>
<dbReference type="Proteomes" id="UP000198862">
    <property type="component" value="Unassembled WGS sequence"/>
</dbReference>
<dbReference type="STRING" id="1123010.SAMN02745724_00721"/>
<evidence type="ECO:0000313" key="9">
    <source>
        <dbReference type="EMBL" id="SFC01425.1"/>
    </source>
</evidence>
<dbReference type="PROSITE" id="PS50110">
    <property type="entry name" value="RESPONSE_REGULATORY"/>
    <property type="match status" value="1"/>
</dbReference>
<dbReference type="SMART" id="SM00382">
    <property type="entry name" value="AAA"/>
    <property type="match status" value="1"/>
</dbReference>
<dbReference type="InterPro" id="IPR011006">
    <property type="entry name" value="CheY-like_superfamily"/>
</dbReference>
<dbReference type="Gene3D" id="3.40.50.2300">
    <property type="match status" value="1"/>
</dbReference>
<dbReference type="SMART" id="SM00448">
    <property type="entry name" value="REC"/>
    <property type="match status" value="1"/>
</dbReference>
<dbReference type="Gene3D" id="1.10.10.60">
    <property type="entry name" value="Homeodomain-like"/>
    <property type="match status" value="1"/>
</dbReference>
<dbReference type="FunFam" id="3.40.50.300:FF:000006">
    <property type="entry name" value="DNA-binding transcriptional regulator NtrC"/>
    <property type="match status" value="1"/>
</dbReference>
<keyword evidence="4" id="KW-0805">Transcription regulation</keyword>
<evidence type="ECO:0000256" key="5">
    <source>
        <dbReference type="ARBA" id="ARBA00023163"/>
    </source>
</evidence>
<keyword evidence="3" id="KW-0067">ATP-binding</keyword>
<dbReference type="GO" id="GO:0000160">
    <property type="term" value="P:phosphorelay signal transduction system"/>
    <property type="evidence" value="ECO:0007669"/>
    <property type="project" value="InterPro"/>
</dbReference>
<dbReference type="PANTHER" id="PTHR32071">
    <property type="entry name" value="TRANSCRIPTIONAL REGULATORY PROTEIN"/>
    <property type="match status" value="1"/>
</dbReference>
<organism evidence="9 10">
    <name type="scientific">Pseudoalteromonas denitrificans DSM 6059</name>
    <dbReference type="NCBI Taxonomy" id="1123010"/>
    <lineage>
        <taxon>Bacteria</taxon>
        <taxon>Pseudomonadati</taxon>
        <taxon>Pseudomonadota</taxon>
        <taxon>Gammaproteobacteria</taxon>
        <taxon>Alteromonadales</taxon>
        <taxon>Pseudoalteromonadaceae</taxon>
        <taxon>Pseudoalteromonas</taxon>
    </lineage>
</organism>
<dbReference type="Pfam" id="PF00072">
    <property type="entry name" value="Response_reg"/>
    <property type="match status" value="1"/>
</dbReference>
<keyword evidence="5" id="KW-0804">Transcription</keyword>
<dbReference type="InterPro" id="IPR027417">
    <property type="entry name" value="P-loop_NTPase"/>
</dbReference>
<evidence type="ECO:0000256" key="4">
    <source>
        <dbReference type="ARBA" id="ARBA00023015"/>
    </source>
</evidence>
<dbReference type="Pfam" id="PF25601">
    <property type="entry name" value="AAA_lid_14"/>
    <property type="match status" value="1"/>
</dbReference>
<dbReference type="Pfam" id="PF02954">
    <property type="entry name" value="HTH_8"/>
    <property type="match status" value="1"/>
</dbReference>
<dbReference type="InterPro" id="IPR025944">
    <property type="entry name" value="Sigma_54_int_dom_CS"/>
</dbReference>
<proteinExistence type="predicted"/>
<gene>
    <name evidence="9" type="ORF">SAMN02745724_00721</name>
</gene>
<dbReference type="EMBL" id="FOLO01000003">
    <property type="protein sequence ID" value="SFC01425.1"/>
    <property type="molecule type" value="Genomic_DNA"/>
</dbReference>
<evidence type="ECO:0000256" key="6">
    <source>
        <dbReference type="PROSITE-ProRule" id="PRU00169"/>
    </source>
</evidence>
<evidence type="ECO:0000256" key="2">
    <source>
        <dbReference type="ARBA" id="ARBA00022741"/>
    </source>
</evidence>
<dbReference type="InterPro" id="IPR002078">
    <property type="entry name" value="Sigma_54_int"/>
</dbReference>
<dbReference type="GO" id="GO:0043565">
    <property type="term" value="F:sequence-specific DNA binding"/>
    <property type="evidence" value="ECO:0007669"/>
    <property type="project" value="InterPro"/>
</dbReference>
<evidence type="ECO:0000256" key="3">
    <source>
        <dbReference type="ARBA" id="ARBA00022840"/>
    </source>
</evidence>
<dbReference type="Gene3D" id="1.10.8.60">
    <property type="match status" value="1"/>
</dbReference>
<dbReference type="SUPFAM" id="SSF52172">
    <property type="entry name" value="CheY-like"/>
    <property type="match status" value="1"/>
</dbReference>
<dbReference type="InterPro" id="IPR025662">
    <property type="entry name" value="Sigma_54_int_dom_ATP-bd_1"/>
</dbReference>
<evidence type="ECO:0000313" key="10">
    <source>
        <dbReference type="Proteomes" id="UP000198862"/>
    </source>
</evidence>
<dbReference type="RefSeq" id="WP_091980013.1">
    <property type="nucleotide sequence ID" value="NZ_FOLO01000003.1"/>
</dbReference>
<dbReference type="PROSITE" id="PS50045">
    <property type="entry name" value="SIGMA54_INTERACT_4"/>
    <property type="match status" value="1"/>
</dbReference>
<evidence type="ECO:0000259" key="8">
    <source>
        <dbReference type="PROSITE" id="PS50110"/>
    </source>
</evidence>
<dbReference type="InterPro" id="IPR001789">
    <property type="entry name" value="Sig_transdc_resp-reg_receiver"/>
</dbReference>
<feature type="modified residue" description="4-aspartylphosphate" evidence="6">
    <location>
        <position position="54"/>
    </location>
</feature>
<dbReference type="SUPFAM" id="SSF52540">
    <property type="entry name" value="P-loop containing nucleoside triphosphate hydrolases"/>
    <property type="match status" value="1"/>
</dbReference>
<protein>
    <submittedName>
        <fullName evidence="9">Two-component system, NtrC family, nitrogen regulation response regulator NtrX</fullName>
    </submittedName>
</protein>